<evidence type="ECO:0000313" key="3">
    <source>
        <dbReference type="EMBL" id="CPR11562.1"/>
    </source>
</evidence>
<evidence type="ECO:0000256" key="1">
    <source>
        <dbReference type="SAM" id="SignalP"/>
    </source>
</evidence>
<protein>
    <recommendedName>
        <fullName evidence="2">DUF732 domain-containing protein</fullName>
    </recommendedName>
</protein>
<dbReference type="InterPro" id="IPR007969">
    <property type="entry name" value="DUF732"/>
</dbReference>
<dbReference type="AlphaFoldDB" id="A0A0U0WAM3"/>
<feature type="signal peptide" evidence="1">
    <location>
        <begin position="1"/>
        <end position="24"/>
    </location>
</feature>
<feature type="chain" id="PRO_5039518765" description="DUF732 domain-containing protein" evidence="1">
    <location>
        <begin position="25"/>
        <end position="115"/>
    </location>
</feature>
<reference evidence="3 4" key="1">
    <citation type="submission" date="2015-03" db="EMBL/GenBank/DDBJ databases">
        <authorList>
            <person name="Murphy D."/>
        </authorList>
    </citation>
    <scope>NUCLEOTIDE SEQUENCE [LARGE SCALE GENOMIC DNA]</scope>
    <source>
        <strain evidence="3 4">DSM 44277</strain>
    </source>
</reference>
<organism evidence="3 4">
    <name type="scientific">Mycobacterium bohemicum DSM 44277</name>
    <dbReference type="NCBI Taxonomy" id="1236609"/>
    <lineage>
        <taxon>Bacteria</taxon>
        <taxon>Bacillati</taxon>
        <taxon>Actinomycetota</taxon>
        <taxon>Actinomycetes</taxon>
        <taxon>Mycobacteriales</taxon>
        <taxon>Mycobacteriaceae</taxon>
        <taxon>Mycobacterium</taxon>
    </lineage>
</organism>
<evidence type="ECO:0000259" key="2">
    <source>
        <dbReference type="Pfam" id="PF05305"/>
    </source>
</evidence>
<evidence type="ECO:0000313" key="4">
    <source>
        <dbReference type="Proteomes" id="UP000198875"/>
    </source>
</evidence>
<dbReference type="EMBL" id="CSTD01000002">
    <property type="protein sequence ID" value="CPR11562.1"/>
    <property type="molecule type" value="Genomic_DNA"/>
</dbReference>
<keyword evidence="1" id="KW-0732">Signal</keyword>
<dbReference type="Pfam" id="PF05305">
    <property type="entry name" value="DUF732"/>
    <property type="match status" value="1"/>
</dbReference>
<proteinExistence type="predicted"/>
<dbReference type="Proteomes" id="UP000198875">
    <property type="component" value="Unassembled WGS sequence"/>
</dbReference>
<gene>
    <name evidence="3" type="ORF">BN971_02848</name>
</gene>
<name>A0A0U0WAM3_MYCBE</name>
<feature type="domain" description="DUF732" evidence="2">
    <location>
        <begin position="32"/>
        <end position="106"/>
    </location>
</feature>
<sequence length="115" mass="12536" precursor="true">MPSPRWLVKLAVPVVAAATVLANAAIATADPADDAYLTQLRALGFTWPPDHDAALIGMGRLICDDLGWGWTYDQIARDIHSELDQRNVAYGQVESMVGLAHSTYCPTQRCWAAHC</sequence>
<accession>A0A0U0WAM3</accession>
<dbReference type="OrthoDB" id="4733994at2"/>